<proteinExistence type="inferred from homology"/>
<dbReference type="Gene3D" id="3.40.50.720">
    <property type="entry name" value="NAD(P)-binding Rossmann-like Domain"/>
    <property type="match status" value="1"/>
</dbReference>
<keyword evidence="2" id="KW-0521">NADP</keyword>
<dbReference type="Pfam" id="PF13561">
    <property type="entry name" value="adh_short_C2"/>
    <property type="match status" value="1"/>
</dbReference>
<comment type="similarity">
    <text evidence="1">Belongs to the short-chain dehydrogenases/reductases (SDR) family.</text>
</comment>
<dbReference type="PROSITE" id="PS00061">
    <property type="entry name" value="ADH_SHORT"/>
    <property type="match status" value="1"/>
</dbReference>
<evidence type="ECO:0000256" key="2">
    <source>
        <dbReference type="ARBA" id="ARBA00022857"/>
    </source>
</evidence>
<dbReference type="PRINTS" id="PR00080">
    <property type="entry name" value="SDRFAMILY"/>
</dbReference>
<evidence type="ECO:0000313" key="4">
    <source>
        <dbReference type="EMBL" id="KAG9319914.1"/>
    </source>
</evidence>
<dbReference type="InterPro" id="IPR036291">
    <property type="entry name" value="NAD(P)-bd_dom_sf"/>
</dbReference>
<dbReference type="Proteomes" id="UP000717515">
    <property type="component" value="Unassembled WGS sequence"/>
</dbReference>
<evidence type="ECO:0000313" key="5">
    <source>
        <dbReference type="Proteomes" id="UP000717515"/>
    </source>
</evidence>
<organism evidence="4 5">
    <name type="scientific">Mortierella alpina</name>
    <name type="common">Oleaginous fungus</name>
    <name type="synonym">Mortierella renispora</name>
    <dbReference type="NCBI Taxonomy" id="64518"/>
    <lineage>
        <taxon>Eukaryota</taxon>
        <taxon>Fungi</taxon>
        <taxon>Fungi incertae sedis</taxon>
        <taxon>Mucoromycota</taxon>
        <taxon>Mortierellomycotina</taxon>
        <taxon>Mortierellomycetes</taxon>
        <taxon>Mortierellales</taxon>
        <taxon>Mortierellaceae</taxon>
        <taxon>Mortierella</taxon>
    </lineage>
</organism>
<dbReference type="GO" id="GO:0016491">
    <property type="term" value="F:oxidoreductase activity"/>
    <property type="evidence" value="ECO:0007669"/>
    <property type="project" value="UniProtKB-KW"/>
</dbReference>
<accession>A0A9P8CVM4</accession>
<dbReference type="PRINTS" id="PR00081">
    <property type="entry name" value="GDHRDH"/>
</dbReference>
<protein>
    <submittedName>
        <fullName evidence="4">Uncharacterized protein</fullName>
    </submittedName>
</protein>
<dbReference type="PANTHER" id="PTHR43639:SF1">
    <property type="entry name" value="SHORT-CHAIN DEHYDROGENASE_REDUCTASE FAMILY PROTEIN"/>
    <property type="match status" value="1"/>
</dbReference>
<dbReference type="SUPFAM" id="SSF51735">
    <property type="entry name" value="NAD(P)-binding Rossmann-fold domains"/>
    <property type="match status" value="1"/>
</dbReference>
<dbReference type="AlphaFoldDB" id="A0A9P8CVM4"/>
<dbReference type="PANTHER" id="PTHR43639">
    <property type="entry name" value="OXIDOREDUCTASE, SHORT-CHAIN DEHYDROGENASE/REDUCTASE FAMILY (AFU_ORTHOLOGUE AFUA_5G02870)"/>
    <property type="match status" value="1"/>
</dbReference>
<gene>
    <name evidence="4" type="ORF">KVV02_007329</name>
</gene>
<reference evidence="4" key="1">
    <citation type="submission" date="2021-07" db="EMBL/GenBank/DDBJ databases">
        <title>Draft genome of Mortierella alpina, strain LL118, isolated from an aspen leaf litter sample.</title>
        <authorList>
            <person name="Yang S."/>
            <person name="Vinatzer B.A."/>
        </authorList>
    </citation>
    <scope>NUCLEOTIDE SEQUENCE</scope>
    <source>
        <strain evidence="4">LL118</strain>
    </source>
</reference>
<dbReference type="InterPro" id="IPR002347">
    <property type="entry name" value="SDR_fam"/>
</dbReference>
<dbReference type="EMBL" id="JAIFTL010000355">
    <property type="protein sequence ID" value="KAG9319914.1"/>
    <property type="molecule type" value="Genomic_DNA"/>
</dbReference>
<evidence type="ECO:0000256" key="1">
    <source>
        <dbReference type="ARBA" id="ARBA00006484"/>
    </source>
</evidence>
<evidence type="ECO:0000256" key="3">
    <source>
        <dbReference type="ARBA" id="ARBA00023002"/>
    </source>
</evidence>
<dbReference type="InterPro" id="IPR020904">
    <property type="entry name" value="Sc_DH/Rdtase_CS"/>
</dbReference>
<comment type="caution">
    <text evidence="4">The sequence shown here is derived from an EMBL/GenBank/DDBJ whole genome shotgun (WGS) entry which is preliminary data.</text>
</comment>
<keyword evidence="3" id="KW-0560">Oxidoreductase</keyword>
<name>A0A9P8CVM4_MORAP</name>
<sequence>MAHSRRVAMVTEACGIGRAIALRLAKDGFNIVINDLSRAAETQKVIEDIEAFHPTLSSKKQLPVRSIAVQGDASKIADGRRLLYETITAFGRLDILVFNAAWAKQASIRELGEELFAKAIDTNVKGPLFLSKMAQPYLEKAQREGDAVKDGGSPVGGSRIINISSTVATMSDALDRMLLYSISKGGLDQITRVLARDPDFGGKGINVNAVAPGPVDTDSLKDLPLRMLSMLANSSPQKRLGRVDDIADVVSFLASNDSRWVNGHKINASGASSV</sequence>